<evidence type="ECO:0000313" key="4">
    <source>
        <dbReference type="Proteomes" id="UP000799539"/>
    </source>
</evidence>
<evidence type="ECO:0000256" key="1">
    <source>
        <dbReference type="SAM" id="SignalP"/>
    </source>
</evidence>
<dbReference type="Pfam" id="PF00194">
    <property type="entry name" value="Carb_anhydrase"/>
    <property type="match status" value="1"/>
</dbReference>
<dbReference type="Proteomes" id="UP000799539">
    <property type="component" value="Unassembled WGS sequence"/>
</dbReference>
<dbReference type="InterPro" id="IPR023561">
    <property type="entry name" value="Carbonic_anhydrase_a-class"/>
</dbReference>
<dbReference type="InterPro" id="IPR036398">
    <property type="entry name" value="CA_dom_sf"/>
</dbReference>
<feature type="chain" id="PRO_5025679554" description="Alpha-carbonic anhydrase domain-containing protein" evidence="1">
    <location>
        <begin position="21"/>
        <end position="261"/>
    </location>
</feature>
<dbReference type="InterPro" id="IPR041891">
    <property type="entry name" value="Alpha_CA_prokaryot-like"/>
</dbReference>
<feature type="signal peptide" evidence="1">
    <location>
        <begin position="1"/>
        <end position="20"/>
    </location>
</feature>
<dbReference type="SUPFAM" id="SSF51069">
    <property type="entry name" value="Carbonic anhydrase"/>
    <property type="match status" value="1"/>
</dbReference>
<dbReference type="GO" id="GO:0008270">
    <property type="term" value="F:zinc ion binding"/>
    <property type="evidence" value="ECO:0007669"/>
    <property type="project" value="InterPro"/>
</dbReference>
<dbReference type="PANTHER" id="PTHR18952:SF274">
    <property type="entry name" value="ALPHA-CARBONIC ANHYDRASE DOMAIN-CONTAINING PROTEIN"/>
    <property type="match status" value="1"/>
</dbReference>
<feature type="domain" description="Alpha-carbonic anhydrase" evidence="2">
    <location>
        <begin position="44"/>
        <end position="261"/>
    </location>
</feature>
<protein>
    <recommendedName>
        <fullName evidence="2">Alpha-carbonic anhydrase domain-containing protein</fullName>
    </recommendedName>
</protein>
<reference evidence="3" key="1">
    <citation type="journal article" date="2020" name="Stud. Mycol.">
        <title>101 Dothideomycetes genomes: a test case for predicting lifestyles and emergence of pathogens.</title>
        <authorList>
            <person name="Haridas S."/>
            <person name="Albert R."/>
            <person name="Binder M."/>
            <person name="Bloem J."/>
            <person name="Labutti K."/>
            <person name="Salamov A."/>
            <person name="Andreopoulos B."/>
            <person name="Baker S."/>
            <person name="Barry K."/>
            <person name="Bills G."/>
            <person name="Bluhm B."/>
            <person name="Cannon C."/>
            <person name="Castanera R."/>
            <person name="Culley D."/>
            <person name="Daum C."/>
            <person name="Ezra D."/>
            <person name="Gonzalez J."/>
            <person name="Henrissat B."/>
            <person name="Kuo A."/>
            <person name="Liang C."/>
            <person name="Lipzen A."/>
            <person name="Lutzoni F."/>
            <person name="Magnuson J."/>
            <person name="Mondo S."/>
            <person name="Nolan M."/>
            <person name="Ohm R."/>
            <person name="Pangilinan J."/>
            <person name="Park H.-J."/>
            <person name="Ramirez L."/>
            <person name="Alfaro M."/>
            <person name="Sun H."/>
            <person name="Tritt A."/>
            <person name="Yoshinaga Y."/>
            <person name="Zwiers L.-H."/>
            <person name="Turgeon B."/>
            <person name="Goodwin S."/>
            <person name="Spatafora J."/>
            <person name="Crous P."/>
            <person name="Grigoriev I."/>
        </authorList>
    </citation>
    <scope>NUCLEOTIDE SEQUENCE</scope>
    <source>
        <strain evidence="3">SCOH1-5</strain>
    </source>
</reference>
<organism evidence="3 4">
    <name type="scientific">Cercospora zeae-maydis SCOH1-5</name>
    <dbReference type="NCBI Taxonomy" id="717836"/>
    <lineage>
        <taxon>Eukaryota</taxon>
        <taxon>Fungi</taxon>
        <taxon>Dikarya</taxon>
        <taxon>Ascomycota</taxon>
        <taxon>Pezizomycotina</taxon>
        <taxon>Dothideomycetes</taxon>
        <taxon>Dothideomycetidae</taxon>
        <taxon>Mycosphaerellales</taxon>
        <taxon>Mycosphaerellaceae</taxon>
        <taxon>Cercospora</taxon>
    </lineage>
</organism>
<dbReference type="AlphaFoldDB" id="A0A6A6FWL5"/>
<accession>A0A6A6FWL5</accession>
<proteinExistence type="predicted"/>
<keyword evidence="4" id="KW-1185">Reference proteome</keyword>
<dbReference type="OrthoDB" id="429145at2759"/>
<gene>
    <name evidence="3" type="ORF">CERZMDRAFT_80532</name>
</gene>
<name>A0A6A6FWL5_9PEZI</name>
<evidence type="ECO:0000259" key="2">
    <source>
        <dbReference type="PROSITE" id="PS51144"/>
    </source>
</evidence>
<dbReference type="CDD" id="cd03124">
    <property type="entry name" value="alpha_CA_prokaryotic_like"/>
    <property type="match status" value="1"/>
</dbReference>
<sequence>MYVSKILDLAASLVISLSDACPIVERDTVAEDSSNIEARQSCPTKYDYSQEGRDWHNKCAAWAKCGNGQQQSPIDLPANSYAKSHIPVFAFPGGAVRGSISNRGFGPEWHPDAGAAVPTIRLDNEAYPSSNEWHTHTPESEHAFGGNKRRQEIHFVFGTGSTPKAVAGIGLDHGAASTFFGGIFQQLDAQRRQLPPVGSSARYPIRIDFSTGILEPNHFRSFWTYEESLTTPSCGEGMHAVVSWWLDSYAQWRSVPSAEQS</sequence>
<evidence type="ECO:0000313" key="3">
    <source>
        <dbReference type="EMBL" id="KAF2217876.1"/>
    </source>
</evidence>
<keyword evidence="1" id="KW-0732">Signal</keyword>
<dbReference type="SMART" id="SM01057">
    <property type="entry name" value="Carb_anhydrase"/>
    <property type="match status" value="1"/>
</dbReference>
<dbReference type="PROSITE" id="PS51144">
    <property type="entry name" value="ALPHA_CA_2"/>
    <property type="match status" value="1"/>
</dbReference>
<dbReference type="PANTHER" id="PTHR18952">
    <property type="entry name" value="CARBONIC ANHYDRASE"/>
    <property type="match status" value="1"/>
</dbReference>
<dbReference type="GO" id="GO:0004089">
    <property type="term" value="F:carbonate dehydratase activity"/>
    <property type="evidence" value="ECO:0007669"/>
    <property type="project" value="InterPro"/>
</dbReference>
<dbReference type="InterPro" id="IPR001148">
    <property type="entry name" value="CA_dom"/>
</dbReference>
<dbReference type="Gene3D" id="3.10.200.10">
    <property type="entry name" value="Alpha carbonic anhydrase"/>
    <property type="match status" value="1"/>
</dbReference>
<dbReference type="EMBL" id="ML992662">
    <property type="protein sequence ID" value="KAF2217876.1"/>
    <property type="molecule type" value="Genomic_DNA"/>
</dbReference>